<keyword evidence="4" id="KW-0812">Transmembrane</keyword>
<evidence type="ECO:0000256" key="8">
    <source>
        <dbReference type="ARBA" id="ARBA00023170"/>
    </source>
</evidence>
<protein>
    <recommendedName>
        <fullName evidence="12">Ionotropic glutamate receptor L-glutamate and glycine-binding domain-containing protein</fullName>
    </recommendedName>
</protein>
<keyword evidence="5" id="KW-1133">Transmembrane helix</keyword>
<keyword evidence="8" id="KW-0675">Receptor</keyword>
<evidence type="ECO:0000313" key="13">
    <source>
        <dbReference type="EMBL" id="CAL1275618.1"/>
    </source>
</evidence>
<evidence type="ECO:0000313" key="14">
    <source>
        <dbReference type="Proteomes" id="UP001497382"/>
    </source>
</evidence>
<gene>
    <name evidence="13" type="ORF">LARSCL_LOCUS8180</name>
</gene>
<keyword evidence="7" id="KW-0472">Membrane</keyword>
<feature type="domain" description="Ionotropic glutamate receptor L-glutamate and glycine-binding" evidence="12">
    <location>
        <begin position="13"/>
        <end position="70"/>
    </location>
</feature>
<evidence type="ECO:0000256" key="6">
    <source>
        <dbReference type="ARBA" id="ARBA00023065"/>
    </source>
</evidence>
<comment type="caution">
    <text evidence="13">The sequence shown here is derived from an EMBL/GenBank/DDBJ whole genome shotgun (WGS) entry which is preliminary data.</text>
</comment>
<evidence type="ECO:0000256" key="1">
    <source>
        <dbReference type="ARBA" id="ARBA00004651"/>
    </source>
</evidence>
<accession>A0AAV1ZUX0</accession>
<keyword evidence="10" id="KW-1071">Ligand-gated ion channel</keyword>
<sequence length="208" mass="23600">MTVGFIPNKYIFETNIIKGTLQLGGIEGRFLDLISKVLGFTCHLKSPLDREIGTLYENGSWTGLIGMLQRKEADMALNFLVSSEQRSKAVIFSDPYEMSDIRFLVDKPGVVPAKWSVFYPFDITTWASALFIVLTSNRMKRSQLKRQLTPTLDEPVAYGEFFSLGQLQWSVRGGRDPFGTAVLPLMTNFRNPFKQLAIQLVYKDLVKM</sequence>
<evidence type="ECO:0000256" key="5">
    <source>
        <dbReference type="ARBA" id="ARBA00022989"/>
    </source>
</evidence>
<keyword evidence="11" id="KW-0407">Ion channel</keyword>
<proteinExistence type="predicted"/>
<dbReference type="Pfam" id="PF10613">
    <property type="entry name" value="Lig_chan-Glu_bd"/>
    <property type="match status" value="1"/>
</dbReference>
<dbReference type="Proteomes" id="UP001497382">
    <property type="component" value="Unassembled WGS sequence"/>
</dbReference>
<dbReference type="EMBL" id="CAXIEN010000086">
    <property type="protein sequence ID" value="CAL1275618.1"/>
    <property type="molecule type" value="Genomic_DNA"/>
</dbReference>
<evidence type="ECO:0000256" key="3">
    <source>
        <dbReference type="ARBA" id="ARBA00022475"/>
    </source>
</evidence>
<dbReference type="SUPFAM" id="SSF53850">
    <property type="entry name" value="Periplasmic binding protein-like II"/>
    <property type="match status" value="1"/>
</dbReference>
<name>A0AAV1ZUX0_9ARAC</name>
<evidence type="ECO:0000256" key="7">
    <source>
        <dbReference type="ARBA" id="ARBA00023136"/>
    </source>
</evidence>
<dbReference type="PANTHER" id="PTHR42643:SF38">
    <property type="entry name" value="IONOTROPIC RECEPTOR 100A"/>
    <property type="match status" value="1"/>
</dbReference>
<comment type="subcellular location">
    <subcellularLocation>
        <location evidence="1">Cell membrane</location>
        <topology evidence="1">Multi-pass membrane protein</topology>
    </subcellularLocation>
</comment>
<reference evidence="13 14" key="1">
    <citation type="submission" date="2024-04" db="EMBL/GenBank/DDBJ databases">
        <authorList>
            <person name="Rising A."/>
            <person name="Reimegard J."/>
            <person name="Sonavane S."/>
            <person name="Akerstrom W."/>
            <person name="Nylinder S."/>
            <person name="Hedman E."/>
            <person name="Kallberg Y."/>
        </authorList>
    </citation>
    <scope>NUCLEOTIDE SEQUENCE [LARGE SCALE GENOMIC DNA]</scope>
</reference>
<organism evidence="13 14">
    <name type="scientific">Larinioides sclopetarius</name>
    <dbReference type="NCBI Taxonomy" id="280406"/>
    <lineage>
        <taxon>Eukaryota</taxon>
        <taxon>Metazoa</taxon>
        <taxon>Ecdysozoa</taxon>
        <taxon>Arthropoda</taxon>
        <taxon>Chelicerata</taxon>
        <taxon>Arachnida</taxon>
        <taxon>Araneae</taxon>
        <taxon>Araneomorphae</taxon>
        <taxon>Entelegynae</taxon>
        <taxon>Araneoidea</taxon>
        <taxon>Araneidae</taxon>
        <taxon>Larinioides</taxon>
    </lineage>
</organism>
<evidence type="ECO:0000256" key="9">
    <source>
        <dbReference type="ARBA" id="ARBA00023180"/>
    </source>
</evidence>
<dbReference type="SMART" id="SM00918">
    <property type="entry name" value="Lig_chan-Glu_bd"/>
    <property type="match status" value="1"/>
</dbReference>
<dbReference type="AlphaFoldDB" id="A0AAV1ZUX0"/>
<keyword evidence="14" id="KW-1185">Reference proteome</keyword>
<keyword evidence="3" id="KW-1003">Cell membrane</keyword>
<evidence type="ECO:0000256" key="10">
    <source>
        <dbReference type="ARBA" id="ARBA00023286"/>
    </source>
</evidence>
<keyword evidence="2" id="KW-0813">Transport</keyword>
<dbReference type="InterPro" id="IPR019594">
    <property type="entry name" value="Glu/Gly-bd"/>
</dbReference>
<evidence type="ECO:0000256" key="4">
    <source>
        <dbReference type="ARBA" id="ARBA00022692"/>
    </source>
</evidence>
<dbReference type="PANTHER" id="PTHR42643">
    <property type="entry name" value="IONOTROPIC RECEPTOR 20A-RELATED"/>
    <property type="match status" value="1"/>
</dbReference>
<keyword evidence="9" id="KW-0325">Glycoprotein</keyword>
<evidence type="ECO:0000256" key="11">
    <source>
        <dbReference type="ARBA" id="ARBA00023303"/>
    </source>
</evidence>
<dbReference type="Gene3D" id="3.40.190.10">
    <property type="entry name" value="Periplasmic binding protein-like II"/>
    <property type="match status" value="1"/>
</dbReference>
<evidence type="ECO:0000256" key="2">
    <source>
        <dbReference type="ARBA" id="ARBA00022448"/>
    </source>
</evidence>
<evidence type="ECO:0000259" key="12">
    <source>
        <dbReference type="SMART" id="SM00918"/>
    </source>
</evidence>
<dbReference type="InterPro" id="IPR052192">
    <property type="entry name" value="Insect_Ionotropic_Sensory_Rcpt"/>
</dbReference>
<keyword evidence="6" id="KW-0406">Ion transport</keyword>
<dbReference type="GO" id="GO:0005886">
    <property type="term" value="C:plasma membrane"/>
    <property type="evidence" value="ECO:0007669"/>
    <property type="project" value="UniProtKB-SubCell"/>
</dbReference>
<dbReference type="GO" id="GO:0015276">
    <property type="term" value="F:ligand-gated monoatomic ion channel activity"/>
    <property type="evidence" value="ECO:0007669"/>
    <property type="project" value="InterPro"/>
</dbReference>